<dbReference type="OrthoDB" id="10058005at2759"/>
<dbReference type="EMBL" id="CAJOBF010002527">
    <property type="protein sequence ID" value="CAF4040173.1"/>
    <property type="molecule type" value="Genomic_DNA"/>
</dbReference>
<comment type="caution">
    <text evidence="5">The sequence shown here is derived from an EMBL/GenBank/DDBJ whole genome shotgun (WGS) entry which is preliminary data.</text>
</comment>
<accession>A0A816QW83</accession>
<dbReference type="EMBL" id="CAJNRE010007590">
    <property type="protein sequence ID" value="CAF2066397.1"/>
    <property type="molecule type" value="Genomic_DNA"/>
</dbReference>
<evidence type="ECO:0000313" key="10">
    <source>
        <dbReference type="EMBL" id="CAF4539196.1"/>
    </source>
</evidence>
<dbReference type="Proteomes" id="UP000663824">
    <property type="component" value="Unassembled WGS sequence"/>
</dbReference>
<evidence type="ECO:0000313" key="7">
    <source>
        <dbReference type="EMBL" id="CAF4040173.1"/>
    </source>
</evidence>
<dbReference type="Proteomes" id="UP000663834">
    <property type="component" value="Unassembled WGS sequence"/>
</dbReference>
<dbReference type="EMBL" id="CAJNOW010005938">
    <property type="protein sequence ID" value="CAF1468553.1"/>
    <property type="molecule type" value="Genomic_DNA"/>
</dbReference>
<dbReference type="Proteomes" id="UP000663855">
    <property type="component" value="Unassembled WGS sequence"/>
</dbReference>
<reference evidence="5" key="1">
    <citation type="submission" date="2021-02" db="EMBL/GenBank/DDBJ databases">
        <authorList>
            <person name="Nowell W R."/>
        </authorList>
    </citation>
    <scope>NUCLEOTIDE SEQUENCE</scope>
</reference>
<dbReference type="Proteomes" id="UP000663856">
    <property type="component" value="Unassembled WGS sequence"/>
</dbReference>
<keyword evidence="12" id="KW-1185">Reference proteome</keyword>
<dbReference type="Proteomes" id="UP000681720">
    <property type="component" value="Unassembled WGS sequence"/>
</dbReference>
<dbReference type="Proteomes" id="UP000663842">
    <property type="component" value="Unassembled WGS sequence"/>
</dbReference>
<sequence>MAASYPEYPQQPGYYAQPPPTGYAQPPPTGYVQPPPPPGYAQPVYTQPYQSNNQPVIILHNENNDVQHGCHFILCFLTGGLWAPCWAAACLRLGCERPC</sequence>
<dbReference type="EMBL" id="CAJOBG010003380">
    <property type="protein sequence ID" value="CAF4059977.1"/>
    <property type="molecule type" value="Genomic_DNA"/>
</dbReference>
<evidence type="ECO:0000313" key="2">
    <source>
        <dbReference type="EMBL" id="CAF1468553.1"/>
    </source>
</evidence>
<dbReference type="EMBL" id="CAJNRG010001612">
    <property type="protein sequence ID" value="CAF2035019.1"/>
    <property type="molecule type" value="Genomic_DNA"/>
</dbReference>
<feature type="compositionally biased region" description="Pro residues" evidence="1">
    <location>
        <begin position="17"/>
        <end position="40"/>
    </location>
</feature>
<evidence type="ECO:0000313" key="12">
    <source>
        <dbReference type="Proteomes" id="UP000663866"/>
    </source>
</evidence>
<name>A0A816QW83_9BILA</name>
<feature type="compositionally biased region" description="Low complexity" evidence="1">
    <location>
        <begin position="1"/>
        <end position="16"/>
    </location>
</feature>
<evidence type="ECO:0000313" key="11">
    <source>
        <dbReference type="Proteomes" id="UP000663824"/>
    </source>
</evidence>
<dbReference type="Proteomes" id="UP000663887">
    <property type="component" value="Unassembled WGS sequence"/>
</dbReference>
<evidence type="ECO:0000313" key="9">
    <source>
        <dbReference type="EMBL" id="CAF4501195.1"/>
    </source>
</evidence>
<evidence type="ECO:0000313" key="4">
    <source>
        <dbReference type="EMBL" id="CAF2035019.1"/>
    </source>
</evidence>
<feature type="region of interest" description="Disordered" evidence="1">
    <location>
        <begin position="1"/>
        <end position="45"/>
    </location>
</feature>
<evidence type="ECO:0000313" key="6">
    <source>
        <dbReference type="EMBL" id="CAF2227388.1"/>
    </source>
</evidence>
<organism evidence="5 11">
    <name type="scientific">Rotaria magnacalcarata</name>
    <dbReference type="NCBI Taxonomy" id="392030"/>
    <lineage>
        <taxon>Eukaryota</taxon>
        <taxon>Metazoa</taxon>
        <taxon>Spiralia</taxon>
        <taxon>Gnathifera</taxon>
        <taxon>Rotifera</taxon>
        <taxon>Eurotatoria</taxon>
        <taxon>Bdelloidea</taxon>
        <taxon>Philodinida</taxon>
        <taxon>Philodinidae</taxon>
        <taxon>Rotaria</taxon>
    </lineage>
</organism>
<evidence type="ECO:0000313" key="8">
    <source>
        <dbReference type="EMBL" id="CAF4059977.1"/>
    </source>
</evidence>
<proteinExistence type="predicted"/>
<dbReference type="EMBL" id="CAJNRF010017278">
    <property type="protein sequence ID" value="CAF2227388.1"/>
    <property type="molecule type" value="Genomic_DNA"/>
</dbReference>
<dbReference type="Proteomes" id="UP000681967">
    <property type="component" value="Unassembled WGS sequence"/>
</dbReference>
<dbReference type="AlphaFoldDB" id="A0A816QW83"/>
<dbReference type="EMBL" id="CAJOBJ010090212">
    <property type="protein sequence ID" value="CAF4539196.1"/>
    <property type="molecule type" value="Genomic_DNA"/>
</dbReference>
<dbReference type="EMBL" id="CAJNOV010015368">
    <property type="protein sequence ID" value="CAF1571866.1"/>
    <property type="molecule type" value="Genomic_DNA"/>
</dbReference>
<dbReference type="EMBL" id="CAJOBH010077430">
    <property type="protein sequence ID" value="CAF4501195.1"/>
    <property type="molecule type" value="Genomic_DNA"/>
</dbReference>
<gene>
    <name evidence="9" type="ORF">BYL167_LOCUS36025</name>
    <name evidence="3" type="ORF">CJN711_LOCUS32028</name>
    <name evidence="10" type="ORF">GIL414_LOCUS36344</name>
    <name evidence="2" type="ORF">KQP761_LOCUS12923</name>
    <name evidence="5" type="ORF">MBJ925_LOCUS15881</name>
    <name evidence="8" type="ORF">OVN521_LOCUS18540</name>
    <name evidence="7" type="ORF">UXM345_LOCUS18549</name>
    <name evidence="6" type="ORF">WKI299_LOCUS35839</name>
    <name evidence="4" type="ORF">XDN619_LOCUS5751</name>
</gene>
<evidence type="ECO:0000256" key="1">
    <source>
        <dbReference type="SAM" id="MobiDB-lite"/>
    </source>
</evidence>
<evidence type="ECO:0000313" key="5">
    <source>
        <dbReference type="EMBL" id="CAF2066397.1"/>
    </source>
</evidence>
<dbReference type="Proteomes" id="UP000663866">
    <property type="component" value="Unassembled WGS sequence"/>
</dbReference>
<protein>
    <submittedName>
        <fullName evidence="5">Uncharacterized protein</fullName>
    </submittedName>
</protein>
<evidence type="ECO:0000313" key="3">
    <source>
        <dbReference type="EMBL" id="CAF1571866.1"/>
    </source>
</evidence>